<evidence type="ECO:0000313" key="2">
    <source>
        <dbReference type="Proteomes" id="UP000012179"/>
    </source>
</evidence>
<dbReference type="SUPFAM" id="SSF46689">
    <property type="entry name" value="Homeodomain-like"/>
    <property type="match status" value="1"/>
</dbReference>
<gene>
    <name evidence="1" type="ORF">EBAPG3_007875</name>
</gene>
<name>A0A1W6SPH8_9PROT</name>
<accession>A0A1W6SPH8</accession>
<keyword evidence="2" id="KW-1185">Reference proteome</keyword>
<dbReference type="Gene3D" id="1.10.10.60">
    <property type="entry name" value="Homeodomain-like"/>
    <property type="match status" value="1"/>
</dbReference>
<dbReference type="AlphaFoldDB" id="A0A1W6SPH8"/>
<proteinExistence type="predicted"/>
<evidence type="ECO:0000313" key="1">
    <source>
        <dbReference type="EMBL" id="ARO87697.1"/>
    </source>
</evidence>
<organism evidence="1 2">
    <name type="scientific">Nitrosospira lacus</name>
    <dbReference type="NCBI Taxonomy" id="1288494"/>
    <lineage>
        <taxon>Bacteria</taxon>
        <taxon>Pseudomonadati</taxon>
        <taxon>Pseudomonadota</taxon>
        <taxon>Betaproteobacteria</taxon>
        <taxon>Nitrosomonadales</taxon>
        <taxon>Nitrosomonadaceae</taxon>
        <taxon>Nitrosospira</taxon>
    </lineage>
</organism>
<dbReference type="EMBL" id="CP021106">
    <property type="protein sequence ID" value="ARO87697.1"/>
    <property type="molecule type" value="Genomic_DNA"/>
</dbReference>
<dbReference type="Proteomes" id="UP000012179">
    <property type="component" value="Chromosome"/>
</dbReference>
<evidence type="ECO:0008006" key="3">
    <source>
        <dbReference type="Google" id="ProtNLM"/>
    </source>
</evidence>
<dbReference type="KEGG" id="nlc:EBAPG3_007875"/>
<sequence>MREAAPSREDLAKCVGVSRFHFHCLFRQGTGLTPRQCAAARRENKVRNEFGQGGTSSRFYEKSS</sequence>
<dbReference type="InterPro" id="IPR009057">
    <property type="entry name" value="Homeodomain-like_sf"/>
</dbReference>
<reference evidence="1 2" key="1">
    <citation type="journal article" date="2015" name="Int. J. Syst. Evol. Microbiol.">
        <title>Nitrosospira lacus sp. nov., a psychrotolerant, ammonia-oxidizing bacterium from sandy lake sediment.</title>
        <authorList>
            <person name="Urakawa H."/>
            <person name="Garcia J.C."/>
            <person name="Nielsen J.L."/>
            <person name="Le V.Q."/>
            <person name="Kozlowski J.A."/>
            <person name="Stein L.Y."/>
            <person name="Lim C.K."/>
            <person name="Pommerening-Roser A."/>
            <person name="Martens-Habbena W."/>
            <person name="Stahl D.A."/>
            <person name="Klotz M.G."/>
        </authorList>
    </citation>
    <scope>NUCLEOTIDE SEQUENCE [LARGE SCALE GENOMIC DNA]</scope>
    <source>
        <strain evidence="1 2">APG3</strain>
    </source>
</reference>
<protein>
    <recommendedName>
        <fullName evidence="3">HTH araC/xylS-type domain-containing protein</fullName>
    </recommendedName>
</protein>